<dbReference type="AlphaFoldDB" id="A0AAD5V1X5"/>
<name>A0AAD5V1X5_9APHY</name>
<protein>
    <submittedName>
        <fullName evidence="2">Uncharacterized protein</fullName>
    </submittedName>
</protein>
<feature type="compositionally biased region" description="Basic and acidic residues" evidence="1">
    <location>
        <begin position="175"/>
        <end position="199"/>
    </location>
</feature>
<sequence>MYVFASSTLCHNVDTKHRSLATVNSALVPLHLQHHVSPSIRKLALDYTIPKSSKDESLASECARLRAENASLKMCCDVWCKRAKLHAGTTLGLVGLVRLARDHSMRMKAEKEMFENRCSSLKRTLEEVESSCARHHDEDIYPSRRRGSSPIMSPSSFCPPSPCETEGSYYSDCPECERPAKRKREESPEPISNKKIELM</sequence>
<gene>
    <name evidence="2" type="ORF">NLI96_g7171</name>
</gene>
<evidence type="ECO:0000313" key="2">
    <source>
        <dbReference type="EMBL" id="KAJ3482154.1"/>
    </source>
</evidence>
<evidence type="ECO:0000256" key="1">
    <source>
        <dbReference type="SAM" id="MobiDB-lite"/>
    </source>
</evidence>
<accession>A0AAD5V1X5</accession>
<dbReference type="Proteomes" id="UP001212997">
    <property type="component" value="Unassembled WGS sequence"/>
</dbReference>
<feature type="region of interest" description="Disordered" evidence="1">
    <location>
        <begin position="139"/>
        <end position="199"/>
    </location>
</feature>
<reference evidence="2" key="1">
    <citation type="submission" date="2022-07" db="EMBL/GenBank/DDBJ databases">
        <title>Genome Sequence of Physisporinus lineatus.</title>
        <authorList>
            <person name="Buettner E."/>
        </authorList>
    </citation>
    <scope>NUCLEOTIDE SEQUENCE</scope>
    <source>
        <strain evidence="2">VT162</strain>
    </source>
</reference>
<keyword evidence="3" id="KW-1185">Reference proteome</keyword>
<organism evidence="2 3">
    <name type="scientific">Meripilus lineatus</name>
    <dbReference type="NCBI Taxonomy" id="2056292"/>
    <lineage>
        <taxon>Eukaryota</taxon>
        <taxon>Fungi</taxon>
        <taxon>Dikarya</taxon>
        <taxon>Basidiomycota</taxon>
        <taxon>Agaricomycotina</taxon>
        <taxon>Agaricomycetes</taxon>
        <taxon>Polyporales</taxon>
        <taxon>Meripilaceae</taxon>
        <taxon>Meripilus</taxon>
    </lineage>
</organism>
<proteinExistence type="predicted"/>
<dbReference type="EMBL" id="JANAWD010000286">
    <property type="protein sequence ID" value="KAJ3482154.1"/>
    <property type="molecule type" value="Genomic_DNA"/>
</dbReference>
<evidence type="ECO:0000313" key="3">
    <source>
        <dbReference type="Proteomes" id="UP001212997"/>
    </source>
</evidence>
<comment type="caution">
    <text evidence="2">The sequence shown here is derived from an EMBL/GenBank/DDBJ whole genome shotgun (WGS) entry which is preliminary data.</text>
</comment>